<name>A0AA87ZTP3_FICCA</name>
<comment type="caution">
    <text evidence="2">The sequence shown here is derived from an EMBL/GenBank/DDBJ whole genome shotgun (WGS) entry which is preliminary data.</text>
</comment>
<proteinExistence type="predicted"/>
<evidence type="ECO:0000256" key="1">
    <source>
        <dbReference type="SAM" id="MobiDB-lite"/>
    </source>
</evidence>
<feature type="compositionally biased region" description="Polar residues" evidence="1">
    <location>
        <begin position="8"/>
        <end position="33"/>
    </location>
</feature>
<gene>
    <name evidence="2" type="ORF">TIFTF001_008598</name>
</gene>
<sequence length="155" mass="18207">MEFPQPTRPVNSYIDDTSSSSSLNNTADENTITEWRDKPAQRDYYDAPATTTTITKEEEDRKDIEKVLRSKISEVYEKLPEKIRHQLKMKLEDILGQVISKRRSSSISQENFTRGLQGYDDQKKEELSRRLERFKIRTLDPTGEIIVKEHDETKR</sequence>
<feature type="region of interest" description="Disordered" evidence="1">
    <location>
        <begin position="1"/>
        <end position="59"/>
    </location>
</feature>
<dbReference type="Proteomes" id="UP001187192">
    <property type="component" value="Unassembled WGS sequence"/>
</dbReference>
<keyword evidence="3" id="KW-1185">Reference proteome</keyword>
<dbReference type="AlphaFoldDB" id="A0AA87ZTP3"/>
<evidence type="ECO:0000313" key="3">
    <source>
        <dbReference type="Proteomes" id="UP001187192"/>
    </source>
</evidence>
<protein>
    <submittedName>
        <fullName evidence="2">Uncharacterized protein</fullName>
    </submittedName>
</protein>
<accession>A0AA87ZTP3</accession>
<feature type="compositionally biased region" description="Basic and acidic residues" evidence="1">
    <location>
        <begin position="34"/>
        <end position="45"/>
    </location>
</feature>
<reference evidence="2" key="1">
    <citation type="submission" date="2023-07" db="EMBL/GenBank/DDBJ databases">
        <title>draft genome sequence of fig (Ficus carica).</title>
        <authorList>
            <person name="Takahashi T."/>
            <person name="Nishimura K."/>
        </authorList>
    </citation>
    <scope>NUCLEOTIDE SEQUENCE</scope>
</reference>
<dbReference type="EMBL" id="BTGU01000009">
    <property type="protein sequence ID" value="GMN39365.1"/>
    <property type="molecule type" value="Genomic_DNA"/>
</dbReference>
<organism evidence="2 3">
    <name type="scientific">Ficus carica</name>
    <name type="common">Common fig</name>
    <dbReference type="NCBI Taxonomy" id="3494"/>
    <lineage>
        <taxon>Eukaryota</taxon>
        <taxon>Viridiplantae</taxon>
        <taxon>Streptophyta</taxon>
        <taxon>Embryophyta</taxon>
        <taxon>Tracheophyta</taxon>
        <taxon>Spermatophyta</taxon>
        <taxon>Magnoliopsida</taxon>
        <taxon>eudicotyledons</taxon>
        <taxon>Gunneridae</taxon>
        <taxon>Pentapetalae</taxon>
        <taxon>rosids</taxon>
        <taxon>fabids</taxon>
        <taxon>Rosales</taxon>
        <taxon>Moraceae</taxon>
        <taxon>Ficeae</taxon>
        <taxon>Ficus</taxon>
    </lineage>
</organism>
<evidence type="ECO:0000313" key="2">
    <source>
        <dbReference type="EMBL" id="GMN39365.1"/>
    </source>
</evidence>